<proteinExistence type="predicted"/>
<name>E8KB53_9STRE</name>
<dbReference type="eggNOG" id="COG4478">
    <property type="taxonomic scope" value="Bacteria"/>
</dbReference>
<comment type="caution">
    <text evidence="2">The sequence shown here is derived from an EMBL/GenBank/DDBJ whole genome shotgun (WGS) entry which is preliminary data.</text>
</comment>
<keyword evidence="3" id="KW-1185">Reference proteome</keyword>
<dbReference type="HOGENOM" id="CLU_093826_1_1_9"/>
<keyword evidence="1" id="KW-1133">Transmembrane helix</keyword>
<gene>
    <name evidence="2" type="ORF">HMPREF9180_0603</name>
</gene>
<evidence type="ECO:0000313" key="2">
    <source>
        <dbReference type="EMBL" id="EFX40624.1"/>
    </source>
</evidence>
<dbReference type="Pfam" id="PF07314">
    <property type="entry name" value="Lit"/>
    <property type="match status" value="1"/>
</dbReference>
<dbReference type="EMBL" id="AEVF01000008">
    <property type="protein sequence ID" value="EFX40624.1"/>
    <property type="molecule type" value="Genomic_DNA"/>
</dbReference>
<dbReference type="Proteomes" id="UP000010304">
    <property type="component" value="Unassembled WGS sequence"/>
</dbReference>
<evidence type="ECO:0000313" key="3">
    <source>
        <dbReference type="Proteomes" id="UP000010304"/>
    </source>
</evidence>
<dbReference type="RefSeq" id="WP_006145364.1">
    <property type="nucleotide sequence ID" value="NZ_GL732463.1"/>
</dbReference>
<keyword evidence="1" id="KW-0472">Membrane</keyword>
<dbReference type="AlphaFoldDB" id="E8KB53"/>
<feature type="transmembrane region" description="Helical" evidence="1">
    <location>
        <begin position="125"/>
        <end position="144"/>
    </location>
</feature>
<protein>
    <submittedName>
        <fullName evidence="2">TIGR01906 family protein</fullName>
    </submittedName>
</protein>
<dbReference type="OrthoDB" id="9813051at2"/>
<reference evidence="2 3" key="1">
    <citation type="submission" date="2010-12" db="EMBL/GenBank/DDBJ databases">
        <authorList>
            <person name="Muzny D."/>
            <person name="Qin X."/>
            <person name="Deng J."/>
            <person name="Jiang H."/>
            <person name="Liu Y."/>
            <person name="Qu J."/>
            <person name="Song X.-Z."/>
            <person name="Zhang L."/>
            <person name="Thornton R."/>
            <person name="Coyle M."/>
            <person name="Francisco L."/>
            <person name="Jackson L."/>
            <person name="Javaid M."/>
            <person name="Korchina V."/>
            <person name="Kovar C."/>
            <person name="Mata R."/>
            <person name="Mathew T."/>
            <person name="Ngo R."/>
            <person name="Nguyen L."/>
            <person name="Nguyen N."/>
            <person name="Okwuonu G."/>
            <person name="Ongeri F."/>
            <person name="Pham C."/>
            <person name="Simmons D."/>
            <person name="Wilczek-Boney K."/>
            <person name="Hale W."/>
            <person name="Jakkamsetti A."/>
            <person name="Pham P."/>
            <person name="Ruth R."/>
            <person name="San Lucas F."/>
            <person name="Warren J."/>
            <person name="Zhang J."/>
            <person name="Zhao Z."/>
            <person name="Zhou C."/>
            <person name="Zhu D."/>
            <person name="Lee S."/>
            <person name="Bess C."/>
            <person name="Blankenburg K."/>
            <person name="Forbes L."/>
            <person name="Fu Q."/>
            <person name="Gubbala S."/>
            <person name="Hirani K."/>
            <person name="Jayaseelan J.C."/>
            <person name="Lara F."/>
            <person name="Munidasa M."/>
            <person name="Palculict T."/>
            <person name="Patil S."/>
            <person name="Pu L.-L."/>
            <person name="Saada N."/>
            <person name="Tang L."/>
            <person name="Weissenberger G."/>
            <person name="Zhu Y."/>
            <person name="Hemphill L."/>
            <person name="Shang Y."/>
            <person name="Youmans B."/>
            <person name="Ayvaz T."/>
            <person name="Ross M."/>
            <person name="Santibanez J."/>
            <person name="Aqrawi P."/>
            <person name="Gross S."/>
            <person name="Joshi V."/>
            <person name="Fowler G."/>
            <person name="Nazareth L."/>
            <person name="Reid J."/>
            <person name="Worley K."/>
            <person name="Petrosino J."/>
            <person name="Highlander S."/>
            <person name="Gibbs R."/>
        </authorList>
    </citation>
    <scope>NUCLEOTIDE SEQUENCE [LARGE SCALE GENOMIC DNA]</scope>
    <source>
        <strain evidence="2 3">ATCC 700780</strain>
    </source>
</reference>
<feature type="transmembrane region" description="Helical" evidence="1">
    <location>
        <begin position="179"/>
        <end position="201"/>
    </location>
</feature>
<evidence type="ECO:0000256" key="1">
    <source>
        <dbReference type="SAM" id="Phobius"/>
    </source>
</evidence>
<dbReference type="InterPro" id="IPR010178">
    <property type="entry name" value="Lit"/>
</dbReference>
<dbReference type="STRING" id="888746.HMPREF9180_0603"/>
<organism evidence="2 3">
    <name type="scientific">Streptococcus peroris ATCC 700780</name>
    <dbReference type="NCBI Taxonomy" id="888746"/>
    <lineage>
        <taxon>Bacteria</taxon>
        <taxon>Bacillati</taxon>
        <taxon>Bacillota</taxon>
        <taxon>Bacilli</taxon>
        <taxon>Lactobacillales</taxon>
        <taxon>Streptococcaceae</taxon>
        <taxon>Streptococcus</taxon>
    </lineage>
</organism>
<feature type="transmembrane region" description="Helical" evidence="1">
    <location>
        <begin position="7"/>
        <end position="30"/>
    </location>
</feature>
<sequence length="216" mass="25082">MKTKFTFVGSLLFLLSLAILLTIYLAWLVYPLEISWLHLTSRVHFQPQTIQHNFNILMNYLTNPLSQVLAMPDFPSSASGIHHFAVVKGLFHLAQGVALVTLPMFFLFWKQVVRRGFLSLYRRGLLLMLSLPLVLGLIGVFIGFEQFFTLFHQILFVGDDSWLFDPAKDPVILILPEAFFLHAFLLFFCLYELIFGFIYVCSWKKLPNREYIQEIV</sequence>
<accession>E8KB53</accession>
<keyword evidence="1" id="KW-0812">Transmembrane</keyword>
<feature type="transmembrane region" description="Helical" evidence="1">
    <location>
        <begin position="93"/>
        <end position="113"/>
    </location>
</feature>
<dbReference type="NCBIfam" id="TIGR01906">
    <property type="entry name" value="integ_TIGR01906"/>
    <property type="match status" value="1"/>
</dbReference>